<comment type="similarity">
    <text evidence="2 10 12">Belongs to the GrpE family.</text>
</comment>
<dbReference type="GO" id="GO:0051082">
    <property type="term" value="F:unfolded protein binding"/>
    <property type="evidence" value="ECO:0007669"/>
    <property type="project" value="TreeGrafter"/>
</dbReference>
<dbReference type="InterPro" id="IPR009012">
    <property type="entry name" value="GrpE_head"/>
</dbReference>
<evidence type="ECO:0000256" key="10">
    <source>
        <dbReference type="HAMAP-Rule" id="MF_01151"/>
    </source>
</evidence>
<feature type="compositionally biased region" description="Acidic residues" evidence="13">
    <location>
        <begin position="10"/>
        <end position="24"/>
    </location>
</feature>
<dbReference type="InterPro" id="IPR013805">
    <property type="entry name" value="GrpE_CC"/>
</dbReference>
<comment type="subunit">
    <text evidence="3 10">Homodimer.</text>
</comment>
<dbReference type="PRINTS" id="PR00773">
    <property type="entry name" value="GRPEPROTEIN"/>
</dbReference>
<evidence type="ECO:0000256" key="9">
    <source>
        <dbReference type="ARBA" id="ARBA00076414"/>
    </source>
</evidence>
<protein>
    <recommendedName>
        <fullName evidence="8 10">Protein GrpE</fullName>
    </recommendedName>
    <alternativeName>
        <fullName evidence="9 10">HSP-70 cofactor</fullName>
    </alternativeName>
</protein>
<comment type="subcellular location">
    <subcellularLocation>
        <location evidence="1 10">Cytoplasm</location>
    </subcellularLocation>
</comment>
<name>A0A942UP57_9BACI</name>
<evidence type="ECO:0000256" key="13">
    <source>
        <dbReference type="SAM" id="MobiDB-lite"/>
    </source>
</evidence>
<dbReference type="SUPFAM" id="SSF51064">
    <property type="entry name" value="Head domain of nucleotide exchange factor GrpE"/>
    <property type="match status" value="1"/>
</dbReference>
<evidence type="ECO:0000256" key="12">
    <source>
        <dbReference type="RuleBase" id="RU004478"/>
    </source>
</evidence>
<evidence type="ECO:0000256" key="11">
    <source>
        <dbReference type="RuleBase" id="RU000639"/>
    </source>
</evidence>
<dbReference type="HAMAP" id="MF_01151">
    <property type="entry name" value="GrpE"/>
    <property type="match status" value="1"/>
</dbReference>
<dbReference type="PANTHER" id="PTHR21237:SF23">
    <property type="entry name" value="GRPE PROTEIN HOMOLOG, MITOCHONDRIAL"/>
    <property type="match status" value="1"/>
</dbReference>
<dbReference type="GO" id="GO:0051087">
    <property type="term" value="F:protein-folding chaperone binding"/>
    <property type="evidence" value="ECO:0007669"/>
    <property type="project" value="InterPro"/>
</dbReference>
<reference evidence="14 15" key="1">
    <citation type="submission" date="2021-05" db="EMBL/GenBank/DDBJ databases">
        <title>Novel Bacillus species.</title>
        <authorList>
            <person name="Liu G."/>
        </authorList>
    </citation>
    <scope>NUCLEOTIDE SEQUENCE [LARGE SCALE GENOMIC DNA]</scope>
    <source>
        <strain evidence="14 15">FJAT-49682</strain>
    </source>
</reference>
<feature type="region of interest" description="Disordered" evidence="13">
    <location>
        <begin position="1"/>
        <end position="49"/>
    </location>
</feature>
<comment type="function">
    <text evidence="7 10 11">Participates actively in the response to hyperosmotic and heat shock by preventing the aggregation of stress-denatured proteins, in association with DnaK and GrpE. It is the nucleotide exchange factor for DnaK and may function as a thermosensor. Unfolded proteins bind initially to DnaJ; upon interaction with the DnaJ-bound protein, DnaK hydrolyzes its bound ATP, resulting in the formation of a stable complex. GrpE releases ADP from DnaK; ATP binding to DnaK triggers the release of the substrate protein, thus completing the reaction cycle. Several rounds of ATP-dependent interactions between DnaJ, DnaK and GrpE are required for fully efficient folding.</text>
</comment>
<dbReference type="SUPFAM" id="SSF58014">
    <property type="entry name" value="Coiled-coil domain of nucleotide exchange factor GrpE"/>
    <property type="match status" value="1"/>
</dbReference>
<evidence type="ECO:0000256" key="6">
    <source>
        <dbReference type="ARBA" id="ARBA00023186"/>
    </source>
</evidence>
<evidence type="ECO:0000256" key="3">
    <source>
        <dbReference type="ARBA" id="ARBA00011738"/>
    </source>
</evidence>
<evidence type="ECO:0000256" key="2">
    <source>
        <dbReference type="ARBA" id="ARBA00009054"/>
    </source>
</evidence>
<dbReference type="GO" id="GO:0042803">
    <property type="term" value="F:protein homodimerization activity"/>
    <property type="evidence" value="ECO:0007669"/>
    <property type="project" value="InterPro"/>
</dbReference>
<proteinExistence type="inferred from homology"/>
<dbReference type="EMBL" id="JAGYPN010000001">
    <property type="protein sequence ID" value="MBS4222491.1"/>
    <property type="molecule type" value="Genomic_DNA"/>
</dbReference>
<evidence type="ECO:0000256" key="7">
    <source>
        <dbReference type="ARBA" id="ARBA00053401"/>
    </source>
</evidence>
<organism evidence="14 15">
    <name type="scientific">Lederbergia citrea</name>
    <dbReference type="NCBI Taxonomy" id="2833581"/>
    <lineage>
        <taxon>Bacteria</taxon>
        <taxon>Bacillati</taxon>
        <taxon>Bacillota</taxon>
        <taxon>Bacilli</taxon>
        <taxon>Bacillales</taxon>
        <taxon>Bacillaceae</taxon>
        <taxon>Lederbergia</taxon>
    </lineage>
</organism>
<evidence type="ECO:0000313" key="14">
    <source>
        <dbReference type="EMBL" id="MBS4222491.1"/>
    </source>
</evidence>
<dbReference type="FunFam" id="2.30.22.10:FF:000001">
    <property type="entry name" value="Protein GrpE"/>
    <property type="match status" value="1"/>
</dbReference>
<keyword evidence="5 10" id="KW-0346">Stress response</keyword>
<evidence type="ECO:0000256" key="1">
    <source>
        <dbReference type="ARBA" id="ARBA00004496"/>
    </source>
</evidence>
<dbReference type="GO" id="GO:0006457">
    <property type="term" value="P:protein folding"/>
    <property type="evidence" value="ECO:0007669"/>
    <property type="project" value="InterPro"/>
</dbReference>
<keyword evidence="15" id="KW-1185">Reference proteome</keyword>
<sequence>MNDETKEVLENLEDQTNEVTEETTETNQASNEEVKDDQTDTVEQAEEVNEDVTVENTVTPISELEEKLEEAENRYLRLYADFENFRRRTQLDREASEKYRAQSLITNLLPAIDNFERAMQIEVDNEQAKALLDGVGMVYRSIIDALRQEGAEQIEAVGNEFDPNLHQAVMQTDDEQFGSNVIVEEFQKGYKLKDRVIRPSMVKVNK</sequence>
<dbReference type="GO" id="GO:0000774">
    <property type="term" value="F:adenyl-nucleotide exchange factor activity"/>
    <property type="evidence" value="ECO:0007669"/>
    <property type="project" value="InterPro"/>
</dbReference>
<keyword evidence="4 10" id="KW-0963">Cytoplasm</keyword>
<evidence type="ECO:0000256" key="5">
    <source>
        <dbReference type="ARBA" id="ARBA00023016"/>
    </source>
</evidence>
<dbReference type="Proteomes" id="UP000676456">
    <property type="component" value="Unassembled WGS sequence"/>
</dbReference>
<dbReference type="Gene3D" id="3.90.20.20">
    <property type="match status" value="1"/>
</dbReference>
<dbReference type="PROSITE" id="PS01071">
    <property type="entry name" value="GRPE"/>
    <property type="match status" value="1"/>
</dbReference>
<dbReference type="RefSeq" id="WP_213097438.1">
    <property type="nucleotide sequence ID" value="NZ_JAGYPH010000001.1"/>
</dbReference>
<dbReference type="InterPro" id="IPR000740">
    <property type="entry name" value="GrpE"/>
</dbReference>
<keyword evidence="6 10" id="KW-0143">Chaperone</keyword>
<feature type="compositionally biased region" description="Acidic residues" evidence="13">
    <location>
        <begin position="39"/>
        <end position="49"/>
    </location>
</feature>
<accession>A0A942UP57</accession>
<dbReference type="Gene3D" id="2.30.22.10">
    <property type="entry name" value="Head domain of nucleotide exchange factor GrpE"/>
    <property type="match status" value="1"/>
</dbReference>
<dbReference type="GO" id="GO:0005737">
    <property type="term" value="C:cytoplasm"/>
    <property type="evidence" value="ECO:0007669"/>
    <property type="project" value="UniProtKB-SubCell"/>
</dbReference>
<evidence type="ECO:0000256" key="4">
    <source>
        <dbReference type="ARBA" id="ARBA00022490"/>
    </source>
</evidence>
<dbReference type="AlphaFoldDB" id="A0A942UP57"/>
<gene>
    <name evidence="10 14" type="primary">grpE</name>
    <name evidence="14" type="ORF">KHA91_06930</name>
</gene>
<evidence type="ECO:0000313" key="15">
    <source>
        <dbReference type="Proteomes" id="UP000676456"/>
    </source>
</evidence>
<dbReference type="CDD" id="cd00446">
    <property type="entry name" value="GrpE"/>
    <property type="match status" value="1"/>
</dbReference>
<comment type="caution">
    <text evidence="14">The sequence shown here is derived from an EMBL/GenBank/DDBJ whole genome shotgun (WGS) entry which is preliminary data.</text>
</comment>
<evidence type="ECO:0000256" key="8">
    <source>
        <dbReference type="ARBA" id="ARBA00072274"/>
    </source>
</evidence>
<dbReference type="Pfam" id="PF01025">
    <property type="entry name" value="GrpE"/>
    <property type="match status" value="1"/>
</dbReference>
<dbReference type="PANTHER" id="PTHR21237">
    <property type="entry name" value="GRPE PROTEIN"/>
    <property type="match status" value="1"/>
</dbReference>
<dbReference type="NCBIfam" id="NF010738">
    <property type="entry name" value="PRK14140.1"/>
    <property type="match status" value="1"/>
</dbReference>